<dbReference type="EMBL" id="OZ035831">
    <property type="protein sequence ID" value="CAL1615745.1"/>
    <property type="molecule type" value="Genomic_DNA"/>
</dbReference>
<dbReference type="Proteomes" id="UP001497482">
    <property type="component" value="Chromosome 9"/>
</dbReference>
<keyword evidence="2" id="KW-1185">Reference proteome</keyword>
<sequence>MCWLPIDQPLLMPRHSSLSRSPSPCSMAQVVASRLRRVGDQFEKSFASGATEYTSVRFGGKRHLRSALWSLAALLLLFTRRHL</sequence>
<accession>A0AAV2MQY5</accession>
<proteinExistence type="predicted"/>
<evidence type="ECO:0000313" key="2">
    <source>
        <dbReference type="Proteomes" id="UP001497482"/>
    </source>
</evidence>
<organism evidence="1 2">
    <name type="scientific">Knipowitschia caucasica</name>
    <name type="common">Caucasian dwarf goby</name>
    <name type="synonym">Pomatoschistus caucasicus</name>
    <dbReference type="NCBI Taxonomy" id="637954"/>
    <lineage>
        <taxon>Eukaryota</taxon>
        <taxon>Metazoa</taxon>
        <taxon>Chordata</taxon>
        <taxon>Craniata</taxon>
        <taxon>Vertebrata</taxon>
        <taxon>Euteleostomi</taxon>
        <taxon>Actinopterygii</taxon>
        <taxon>Neopterygii</taxon>
        <taxon>Teleostei</taxon>
        <taxon>Neoteleostei</taxon>
        <taxon>Acanthomorphata</taxon>
        <taxon>Gobiaria</taxon>
        <taxon>Gobiiformes</taxon>
        <taxon>Gobioidei</taxon>
        <taxon>Gobiidae</taxon>
        <taxon>Gobiinae</taxon>
        <taxon>Knipowitschia</taxon>
    </lineage>
</organism>
<evidence type="ECO:0000313" key="1">
    <source>
        <dbReference type="EMBL" id="CAL1615745.1"/>
    </source>
</evidence>
<protein>
    <submittedName>
        <fullName evidence="1">Uncharacterized protein</fullName>
    </submittedName>
</protein>
<reference evidence="1 2" key="1">
    <citation type="submission" date="2024-04" db="EMBL/GenBank/DDBJ databases">
        <authorList>
            <person name="Waldvogel A.-M."/>
            <person name="Schoenle A."/>
        </authorList>
    </citation>
    <scope>NUCLEOTIDE SEQUENCE [LARGE SCALE GENOMIC DNA]</scope>
</reference>
<dbReference type="AlphaFoldDB" id="A0AAV2MQY5"/>
<gene>
    <name evidence="1" type="ORF">KC01_LOCUS41634</name>
</gene>
<name>A0AAV2MQY5_KNICA</name>